<comment type="caution">
    <text evidence="2">The sequence shown here is derived from an EMBL/GenBank/DDBJ whole genome shotgun (WGS) entry which is preliminary data.</text>
</comment>
<reference evidence="2 3" key="1">
    <citation type="submission" date="2018-01" db="EMBL/GenBank/DDBJ databases">
        <title>Genomic Encyclopedia of Type Strains, Phase I: the one thousand microbial genomes (KMG-I) project.</title>
        <authorList>
            <person name="Goeker M."/>
        </authorList>
    </citation>
    <scope>NUCLEOTIDE SEQUENCE [LARGE SCALE GENOMIC DNA]</scope>
    <source>
        <strain evidence="2 3">DSM 17960</strain>
    </source>
</reference>
<dbReference type="GO" id="GO:0016740">
    <property type="term" value="F:transferase activity"/>
    <property type="evidence" value="ECO:0007669"/>
    <property type="project" value="UniProtKB-KW"/>
</dbReference>
<evidence type="ECO:0000313" key="2">
    <source>
        <dbReference type="EMBL" id="POS02329.1"/>
    </source>
</evidence>
<dbReference type="EMBL" id="PQNY01000004">
    <property type="protein sequence ID" value="POS02329.1"/>
    <property type="molecule type" value="Genomic_DNA"/>
</dbReference>
<dbReference type="PANTHER" id="PTHR43685:SF3">
    <property type="entry name" value="SLR2126 PROTEIN"/>
    <property type="match status" value="1"/>
</dbReference>
<dbReference type="RefSeq" id="WP_245874602.1">
    <property type="nucleotide sequence ID" value="NZ_PQNY01000004.1"/>
</dbReference>
<organism evidence="2 3">
    <name type="scientific">Flavobacterium croceum DSM 17960</name>
    <dbReference type="NCBI Taxonomy" id="1121886"/>
    <lineage>
        <taxon>Bacteria</taxon>
        <taxon>Pseudomonadati</taxon>
        <taxon>Bacteroidota</taxon>
        <taxon>Flavobacteriia</taxon>
        <taxon>Flavobacteriales</taxon>
        <taxon>Flavobacteriaceae</taxon>
        <taxon>Flavobacterium</taxon>
    </lineage>
</organism>
<feature type="domain" description="Glycosyltransferase 2-like" evidence="1">
    <location>
        <begin position="214"/>
        <end position="321"/>
    </location>
</feature>
<name>A0A2S4N9F0_9FLAO</name>
<dbReference type="InterPro" id="IPR050834">
    <property type="entry name" value="Glycosyltransf_2"/>
</dbReference>
<protein>
    <submittedName>
        <fullName evidence="2">GT2 family glycosyltransferase</fullName>
    </submittedName>
</protein>
<dbReference type="SUPFAM" id="SSF53448">
    <property type="entry name" value="Nucleotide-diphospho-sugar transferases"/>
    <property type="match status" value="1"/>
</dbReference>
<dbReference type="Gene3D" id="3.90.550.10">
    <property type="entry name" value="Spore Coat Polysaccharide Biosynthesis Protein SpsA, Chain A"/>
    <property type="match status" value="1"/>
</dbReference>
<dbReference type="AlphaFoldDB" id="A0A2S4N9F0"/>
<keyword evidence="3" id="KW-1185">Reference proteome</keyword>
<evidence type="ECO:0000259" key="1">
    <source>
        <dbReference type="Pfam" id="PF00535"/>
    </source>
</evidence>
<dbReference type="Pfam" id="PF00535">
    <property type="entry name" value="Glycos_transf_2"/>
    <property type="match status" value="1"/>
</dbReference>
<dbReference type="InterPro" id="IPR029044">
    <property type="entry name" value="Nucleotide-diphossugar_trans"/>
</dbReference>
<keyword evidence="2" id="KW-0808">Transferase</keyword>
<dbReference type="Proteomes" id="UP000237056">
    <property type="component" value="Unassembled WGS sequence"/>
</dbReference>
<sequence>MPKFTAHYCSMNFKEYNNSRGEILYYLGSPNLDLLEKLSLGYGDIWHSSFEQGYKNVFKDIVYQVQVFYWYVNDFDNLDQCVSWRLNPYLFAVRKSVWELLGGFDKEYRNPEIAALDFAYNALAYQAAIPMYVKGLYTETISKPITISTKDRYVFYRKNFKMEHSYFMLFRKGIFNLNEWSALHYAKKHFKKRNNIPVVPARALQPINGNPTVSYIIPTMMRQDFTLNLLNDLANQTYPPTQVVVVDATPAEKRDTHLYQTKTYPFELIVKWQQTKGSCRARNEAIQLCTSDYIVFGDDDIRIPPDFIENHIKLLQTYNAEACNGLDIRADHQQQNLDDLKVKLEKINPNRWHVGAGGFNNANSCVSKVYVDKLIGNDINYDGGYGEDSDFGFSLVKLGICVLHNPFSTNLHLKPPVGGYRFWGEQAKILGKKRKTQPWELDTPVQYIRPVPSPTIMYQIVKHYPESQLTEFKYKYFALFLWNGSKMMLPFRLLQLPKRILQFNKSVFYAKKLAKLGVRTQ</sequence>
<gene>
    <name evidence="2" type="ORF">Q361_10448</name>
</gene>
<evidence type="ECO:0000313" key="3">
    <source>
        <dbReference type="Proteomes" id="UP000237056"/>
    </source>
</evidence>
<proteinExistence type="predicted"/>
<dbReference type="PANTHER" id="PTHR43685">
    <property type="entry name" value="GLYCOSYLTRANSFERASE"/>
    <property type="match status" value="1"/>
</dbReference>
<accession>A0A2S4N9F0</accession>
<dbReference type="InterPro" id="IPR001173">
    <property type="entry name" value="Glyco_trans_2-like"/>
</dbReference>